<comment type="similarity">
    <text evidence="1">Belongs to the N(4)/N(6)-methyltransferase family. N(4) subfamily.</text>
</comment>
<evidence type="ECO:0000313" key="11">
    <source>
        <dbReference type="Proteomes" id="UP000512115"/>
    </source>
</evidence>
<protein>
    <recommendedName>
        <fullName evidence="2">site-specific DNA-methyltransferase (cytosine-N(4)-specific)</fullName>
        <ecNumber evidence="2">2.1.1.113</ecNumber>
    </recommendedName>
</protein>
<sequence>MLLCNYLIDFFRKILNTSWNPNEQLKRKLAEHISVQCTQSTYNEKVLINNLGFLLNERLQLNQDVFRYVINELAKKGFIFNYHDKILIQNALNRIDLNFSHWFSSRFSSCFEENIISHAEEKRNKSFIDIDWYLNNDKKSDDVIESIFCSFIHYAFIKNPKISEDFSIEQLHKESFWEYLKNNHSEQINRKNGLSIVNANSIIDQYASYEENLSCIFNLIEDQYTTLDNHSYLAFVFDDSIVNRWEIIADLSIYAEKFVEAPLNKKFFEYKRVESDTCSHIKDLNLEKAKFELLNEGFTYKDCYVAYEGEKENIIVLFEKNMRDERIVPCPTCRSNNVRGNSYPVLGVKSWECNNVFCGDKSKYNRGKRYSLVSIMRQQAILDDRNIICKEVLKKWRRDISYINSQKEIYSFLISCYSLADDTVNIINNSKIDVTFPYRNISIKKWEVKPNLYYYQKYESLHFFSRFLVKKKTKKDINLPVINITGRDDIKLYNGDCFEVLSQLPDSIFDGAITSPPYYNAKEYSSWKNIYCYLYDIYGMFQETYRTFKEGGIFLFNIFDYFDNENTIVFSQMGKKRLILSSYIIYLAKKAGFKLVGNCVWDKGEIQGNRNFNQGNNSPYYQAPLNCWEHILIFAKSESGRFNNIADNIPTKHKSTPVFKIIKGENIYGHSAPFSKKIPNILLEKMEKGSLVLDPYSGSMTTGRAALDFGINSIGIELHEDYCHLSLKKLEDEEQERRSMLL</sequence>
<keyword evidence="6" id="KW-0680">Restriction system</keyword>
<proteinExistence type="inferred from homology"/>
<dbReference type="GO" id="GO:0032259">
    <property type="term" value="P:methylation"/>
    <property type="evidence" value="ECO:0007669"/>
    <property type="project" value="UniProtKB-KW"/>
</dbReference>
<evidence type="ECO:0000256" key="2">
    <source>
        <dbReference type="ARBA" id="ARBA00012185"/>
    </source>
</evidence>
<dbReference type="GO" id="GO:0008170">
    <property type="term" value="F:N-methyltransferase activity"/>
    <property type="evidence" value="ECO:0007669"/>
    <property type="project" value="InterPro"/>
</dbReference>
<comment type="catalytic activity">
    <reaction evidence="8">
        <text>a 2'-deoxycytidine in DNA + S-adenosyl-L-methionine = an N(4)-methyl-2'-deoxycytidine in DNA + S-adenosyl-L-homocysteine + H(+)</text>
        <dbReference type="Rhea" id="RHEA:16857"/>
        <dbReference type="Rhea" id="RHEA-COMP:11369"/>
        <dbReference type="Rhea" id="RHEA-COMP:13674"/>
        <dbReference type="ChEBI" id="CHEBI:15378"/>
        <dbReference type="ChEBI" id="CHEBI:57856"/>
        <dbReference type="ChEBI" id="CHEBI:59789"/>
        <dbReference type="ChEBI" id="CHEBI:85452"/>
        <dbReference type="ChEBI" id="CHEBI:137933"/>
        <dbReference type="EC" id="2.1.1.113"/>
    </reaction>
</comment>
<evidence type="ECO:0000256" key="1">
    <source>
        <dbReference type="ARBA" id="ARBA00010203"/>
    </source>
</evidence>
<dbReference type="EMBL" id="CP056159">
    <property type="protein sequence ID" value="QLV01673.1"/>
    <property type="molecule type" value="Genomic_DNA"/>
</dbReference>
<dbReference type="GO" id="GO:0015667">
    <property type="term" value="F:site-specific DNA-methyltransferase (cytosine-N4-specific) activity"/>
    <property type="evidence" value="ECO:0007669"/>
    <property type="project" value="UniProtKB-EC"/>
</dbReference>
<dbReference type="PRINTS" id="PR00508">
    <property type="entry name" value="S21N4MTFRASE"/>
</dbReference>
<dbReference type="EC" id="2.1.1.113" evidence="2"/>
<reference evidence="10 11" key="1">
    <citation type="submission" date="2020-06" db="EMBL/GenBank/DDBJ databases">
        <title>REHAB project genomes.</title>
        <authorList>
            <person name="Shaw L.P."/>
        </authorList>
    </citation>
    <scope>NUCLEOTIDE SEQUENCE [LARGE SCALE GENOMIC DNA]</scope>
    <source>
        <strain evidence="10 11">RHBSTW-00814</strain>
    </source>
</reference>
<keyword evidence="3 10" id="KW-0489">Methyltransferase</keyword>
<evidence type="ECO:0000256" key="4">
    <source>
        <dbReference type="ARBA" id="ARBA00022679"/>
    </source>
</evidence>
<name>A0A7H9KA08_9ESCH</name>
<keyword evidence="7" id="KW-0238">DNA-binding</keyword>
<feature type="domain" description="DNA methylase N-4/N-6" evidence="9">
    <location>
        <begin position="510"/>
        <end position="726"/>
    </location>
</feature>
<dbReference type="PROSITE" id="PS00093">
    <property type="entry name" value="N4_MTASE"/>
    <property type="match status" value="1"/>
</dbReference>
<evidence type="ECO:0000313" key="10">
    <source>
        <dbReference type="EMBL" id="QLV01673.1"/>
    </source>
</evidence>
<dbReference type="GO" id="GO:0003677">
    <property type="term" value="F:DNA binding"/>
    <property type="evidence" value="ECO:0007669"/>
    <property type="project" value="UniProtKB-KW"/>
</dbReference>
<evidence type="ECO:0000256" key="8">
    <source>
        <dbReference type="ARBA" id="ARBA00049120"/>
    </source>
</evidence>
<dbReference type="SUPFAM" id="SSF53335">
    <property type="entry name" value="S-adenosyl-L-methionine-dependent methyltransferases"/>
    <property type="match status" value="1"/>
</dbReference>
<organism evidence="10 11">
    <name type="scientific">Escherichia marmotae</name>
    <dbReference type="NCBI Taxonomy" id="1499973"/>
    <lineage>
        <taxon>Bacteria</taxon>
        <taxon>Pseudomonadati</taxon>
        <taxon>Pseudomonadota</taxon>
        <taxon>Gammaproteobacteria</taxon>
        <taxon>Enterobacterales</taxon>
        <taxon>Enterobacteriaceae</taxon>
        <taxon>Escherichia</taxon>
    </lineage>
</organism>
<evidence type="ECO:0000256" key="7">
    <source>
        <dbReference type="ARBA" id="ARBA00023125"/>
    </source>
</evidence>
<dbReference type="InterPro" id="IPR002941">
    <property type="entry name" value="DNA_methylase_N4/N6"/>
</dbReference>
<keyword evidence="5" id="KW-0949">S-adenosyl-L-methionine</keyword>
<dbReference type="REBASE" id="418580">
    <property type="entry name" value="M.Ema814ORF11595P"/>
</dbReference>
<dbReference type="InterPro" id="IPR029063">
    <property type="entry name" value="SAM-dependent_MTases_sf"/>
</dbReference>
<evidence type="ECO:0000259" key="9">
    <source>
        <dbReference type="Pfam" id="PF01555"/>
    </source>
</evidence>
<dbReference type="AlphaFoldDB" id="A0A7H9KA08"/>
<evidence type="ECO:0000256" key="3">
    <source>
        <dbReference type="ARBA" id="ARBA00022603"/>
    </source>
</evidence>
<evidence type="ECO:0000256" key="5">
    <source>
        <dbReference type="ARBA" id="ARBA00022691"/>
    </source>
</evidence>
<dbReference type="InterPro" id="IPR001091">
    <property type="entry name" value="RM_Methyltransferase"/>
</dbReference>
<evidence type="ECO:0000256" key="6">
    <source>
        <dbReference type="ARBA" id="ARBA00022747"/>
    </source>
</evidence>
<keyword evidence="4 10" id="KW-0808">Transferase</keyword>
<accession>A0A7H9KA08</accession>
<dbReference type="RefSeq" id="WP_181475065.1">
    <property type="nucleotide sequence ID" value="NZ_CP056159.1"/>
</dbReference>
<dbReference type="Proteomes" id="UP000512115">
    <property type="component" value="Chromosome"/>
</dbReference>
<dbReference type="Pfam" id="PF01555">
    <property type="entry name" value="N6_N4_Mtase"/>
    <property type="match status" value="1"/>
</dbReference>
<dbReference type="InterPro" id="IPR017985">
    <property type="entry name" value="MeTrfase_CN4_CS"/>
</dbReference>
<dbReference type="GO" id="GO:0009307">
    <property type="term" value="P:DNA restriction-modification system"/>
    <property type="evidence" value="ECO:0007669"/>
    <property type="project" value="UniProtKB-KW"/>
</dbReference>
<gene>
    <name evidence="10" type="ORF">HV284_11595</name>
</gene>
<dbReference type="Gene3D" id="3.40.50.150">
    <property type="entry name" value="Vaccinia Virus protein VP39"/>
    <property type="match status" value="1"/>
</dbReference>